<gene>
    <name evidence="1" type="ORF">BRAPAZ1V2_A02P24510.2</name>
</gene>
<feature type="non-terminal residue" evidence="1">
    <location>
        <position position="1"/>
    </location>
</feature>
<reference evidence="1 2" key="1">
    <citation type="submission" date="2021-07" db="EMBL/GenBank/DDBJ databases">
        <authorList>
            <consortium name="Genoscope - CEA"/>
            <person name="William W."/>
        </authorList>
    </citation>
    <scope>NUCLEOTIDE SEQUENCE [LARGE SCALE GENOMIC DNA]</scope>
</reference>
<protein>
    <submittedName>
        <fullName evidence="1">Uncharacterized protein</fullName>
    </submittedName>
</protein>
<dbReference type="EMBL" id="LS974618">
    <property type="protein sequence ID" value="CAG7893499.1"/>
    <property type="molecule type" value="Genomic_DNA"/>
</dbReference>
<dbReference type="AlphaFoldDB" id="A0A8D9H848"/>
<sequence length="99" mass="10873">VSRRRLSRFRRSPRLLGDRRASRFSCFSVSPSPSVLDVLRLLRSVKALIWYRSGAFPPPKSGCGASLRLRTASAPPRLGFLGLGEALARSGFPAWMSLG</sequence>
<evidence type="ECO:0000313" key="2">
    <source>
        <dbReference type="Proteomes" id="UP000694005"/>
    </source>
</evidence>
<name>A0A8D9H848_BRACM</name>
<proteinExistence type="predicted"/>
<dbReference type="Gramene" id="A02p24510.2_BraZ1">
    <property type="protein sequence ID" value="A02p24510.2_BraZ1.CDS.1"/>
    <property type="gene ID" value="A02g24510.2_BraZ1"/>
</dbReference>
<accession>A0A8D9H848</accession>
<evidence type="ECO:0000313" key="1">
    <source>
        <dbReference type="EMBL" id="CAG7893499.1"/>
    </source>
</evidence>
<dbReference type="Proteomes" id="UP000694005">
    <property type="component" value="Chromosome A02"/>
</dbReference>
<organism evidence="1 2">
    <name type="scientific">Brassica campestris</name>
    <name type="common">Field mustard</name>
    <dbReference type="NCBI Taxonomy" id="3711"/>
    <lineage>
        <taxon>Eukaryota</taxon>
        <taxon>Viridiplantae</taxon>
        <taxon>Streptophyta</taxon>
        <taxon>Embryophyta</taxon>
        <taxon>Tracheophyta</taxon>
        <taxon>Spermatophyta</taxon>
        <taxon>Magnoliopsida</taxon>
        <taxon>eudicotyledons</taxon>
        <taxon>Gunneridae</taxon>
        <taxon>Pentapetalae</taxon>
        <taxon>rosids</taxon>
        <taxon>malvids</taxon>
        <taxon>Brassicales</taxon>
        <taxon>Brassicaceae</taxon>
        <taxon>Brassiceae</taxon>
        <taxon>Brassica</taxon>
    </lineage>
</organism>